<evidence type="ECO:0000313" key="10">
    <source>
        <dbReference type="Proteomes" id="UP000546173"/>
    </source>
</evidence>
<keyword evidence="5" id="KW-0804">Transcription</keyword>
<dbReference type="SUPFAM" id="SSF52172">
    <property type="entry name" value="CheY-like"/>
    <property type="match status" value="1"/>
</dbReference>
<protein>
    <submittedName>
        <fullName evidence="9">HDOD domain-containing protein</fullName>
    </submittedName>
</protein>
<proteinExistence type="predicted"/>
<reference evidence="9 10" key="1">
    <citation type="submission" date="2020-08" db="EMBL/GenBank/DDBJ databases">
        <title>Pseudomonas sp. nov.</title>
        <authorList>
            <person name="Gieschler S."/>
            <person name="Fiedler G."/>
            <person name="Brinks E."/>
            <person name="Boehnlein C."/>
            <person name="Franz C.M.A.P."/>
            <person name="Kabisch J."/>
        </authorList>
    </citation>
    <scope>NUCLEOTIDE SEQUENCE [LARGE SCALE GENOMIC DNA]</scope>
    <source>
        <strain evidence="9 10">MBT-2</strain>
    </source>
</reference>
<dbReference type="InterPro" id="IPR001789">
    <property type="entry name" value="Sig_transdc_resp-reg_receiver"/>
</dbReference>
<dbReference type="CDD" id="cd00156">
    <property type="entry name" value="REC"/>
    <property type="match status" value="1"/>
</dbReference>
<comment type="caution">
    <text evidence="6">Lacks conserved residue(s) required for the propagation of feature annotation.</text>
</comment>
<dbReference type="PROSITE" id="PS50110">
    <property type="entry name" value="RESPONSE_REGULATORY"/>
    <property type="match status" value="1"/>
</dbReference>
<evidence type="ECO:0000256" key="1">
    <source>
        <dbReference type="ARBA" id="ARBA00022553"/>
    </source>
</evidence>
<keyword evidence="2" id="KW-0902">Two-component regulatory system</keyword>
<keyword evidence="3" id="KW-0805">Transcription regulation</keyword>
<evidence type="ECO:0000256" key="2">
    <source>
        <dbReference type="ARBA" id="ARBA00023012"/>
    </source>
</evidence>
<dbReference type="RefSeq" id="WP_185794825.1">
    <property type="nucleotide sequence ID" value="NZ_JACMYH010000004.1"/>
</dbReference>
<dbReference type="GO" id="GO:0006355">
    <property type="term" value="P:regulation of DNA-templated transcription"/>
    <property type="evidence" value="ECO:0007669"/>
    <property type="project" value="TreeGrafter"/>
</dbReference>
<dbReference type="InterPro" id="IPR039420">
    <property type="entry name" value="WalR-like"/>
</dbReference>
<dbReference type="AlphaFoldDB" id="A0A7X1G705"/>
<dbReference type="InterPro" id="IPR011006">
    <property type="entry name" value="CheY-like_superfamily"/>
</dbReference>
<evidence type="ECO:0000256" key="3">
    <source>
        <dbReference type="ARBA" id="ARBA00023015"/>
    </source>
</evidence>
<dbReference type="Proteomes" id="UP000546173">
    <property type="component" value="Unassembled WGS sequence"/>
</dbReference>
<evidence type="ECO:0000313" key="9">
    <source>
        <dbReference type="EMBL" id="MBC2679638.1"/>
    </source>
</evidence>
<dbReference type="Gene3D" id="3.40.50.2300">
    <property type="match status" value="1"/>
</dbReference>
<dbReference type="GO" id="GO:0000156">
    <property type="term" value="F:phosphorelay response regulator activity"/>
    <property type="evidence" value="ECO:0007669"/>
    <property type="project" value="TreeGrafter"/>
</dbReference>
<comment type="caution">
    <text evidence="9">The sequence shown here is derived from an EMBL/GenBank/DDBJ whole genome shotgun (WGS) entry which is preliminary data.</text>
</comment>
<dbReference type="Gene3D" id="1.10.3210.10">
    <property type="entry name" value="Hypothetical protein af1432"/>
    <property type="match status" value="1"/>
</dbReference>
<feature type="domain" description="Response regulatory" evidence="7">
    <location>
        <begin position="10"/>
        <end position="127"/>
    </location>
</feature>
<keyword evidence="1" id="KW-0597">Phosphoprotein</keyword>
<gene>
    <name evidence="9" type="ORF">H7993_14675</name>
</gene>
<dbReference type="Pfam" id="PF08668">
    <property type="entry name" value="HDOD"/>
    <property type="match status" value="1"/>
</dbReference>
<sequence length="405" mass="44253">MNTATSMPPRVLIAESDPWMRDLLSQMLLDVRCDARLQACATGPEALEHLREPPDLVIAARELLGISGLDLLRGVRKSPRLSALPFILLSERSDSASVREVLPLAPTAYLTKPLNMTSLKARLQTLLSGSAEVGVCRIPQIAAGTTLEQYLTRRRLDCDGGPLLCDVQAAVQRALGPQGLNLKVLEANVRSDPQVTGVLVSAANSAAKQGAAPVLTLMQALQALGPTQSMNLLLGMTTRPSAYLSDPLLFEQAEICWNRSTHTAEFARNIAHQQNVDEWRCYCAGVLHCLGDLALLRVLQEWRLAGGELDQTKLTYALRTFGAPYGSELHRRWRLPLELREMIAAAYQLGGGVYTREKLIVNIAAQMASLGADEDVTQIAQGKPARLLKIGVSQLNWWRGAPMIR</sequence>
<dbReference type="GO" id="GO:0005829">
    <property type="term" value="C:cytosol"/>
    <property type="evidence" value="ECO:0007669"/>
    <property type="project" value="TreeGrafter"/>
</dbReference>
<dbReference type="Pfam" id="PF00072">
    <property type="entry name" value="Response_reg"/>
    <property type="match status" value="1"/>
</dbReference>
<dbReference type="PROSITE" id="PS51833">
    <property type="entry name" value="HDOD"/>
    <property type="match status" value="1"/>
</dbReference>
<dbReference type="SMART" id="SM00448">
    <property type="entry name" value="REC"/>
    <property type="match status" value="1"/>
</dbReference>
<dbReference type="SUPFAM" id="SSF109604">
    <property type="entry name" value="HD-domain/PDEase-like"/>
    <property type="match status" value="1"/>
</dbReference>
<dbReference type="PANTHER" id="PTHR48111">
    <property type="entry name" value="REGULATOR OF RPOS"/>
    <property type="match status" value="1"/>
</dbReference>
<feature type="domain" description="HDOD" evidence="8">
    <location>
        <begin position="161"/>
        <end position="349"/>
    </location>
</feature>
<dbReference type="GO" id="GO:0000976">
    <property type="term" value="F:transcription cis-regulatory region binding"/>
    <property type="evidence" value="ECO:0007669"/>
    <property type="project" value="TreeGrafter"/>
</dbReference>
<evidence type="ECO:0000259" key="7">
    <source>
        <dbReference type="PROSITE" id="PS50110"/>
    </source>
</evidence>
<dbReference type="GO" id="GO:0032993">
    <property type="term" value="C:protein-DNA complex"/>
    <property type="evidence" value="ECO:0007669"/>
    <property type="project" value="TreeGrafter"/>
</dbReference>
<accession>A0A7X1G705</accession>
<keyword evidence="4" id="KW-0238">DNA-binding</keyword>
<evidence type="ECO:0000256" key="4">
    <source>
        <dbReference type="ARBA" id="ARBA00023125"/>
    </source>
</evidence>
<dbReference type="EMBL" id="JACMYH010000004">
    <property type="protein sequence ID" value="MBC2679638.1"/>
    <property type="molecule type" value="Genomic_DNA"/>
</dbReference>
<organism evidence="9 10">
    <name type="scientific">Pseudomonas baltica</name>
    <dbReference type="NCBI Taxonomy" id="2762576"/>
    <lineage>
        <taxon>Bacteria</taxon>
        <taxon>Pseudomonadati</taxon>
        <taxon>Pseudomonadota</taxon>
        <taxon>Gammaproteobacteria</taxon>
        <taxon>Pseudomonadales</taxon>
        <taxon>Pseudomonadaceae</taxon>
        <taxon>Pseudomonas</taxon>
    </lineage>
</organism>
<evidence type="ECO:0000256" key="6">
    <source>
        <dbReference type="PROSITE-ProRule" id="PRU00169"/>
    </source>
</evidence>
<evidence type="ECO:0000259" key="8">
    <source>
        <dbReference type="PROSITE" id="PS51833"/>
    </source>
</evidence>
<evidence type="ECO:0000256" key="5">
    <source>
        <dbReference type="ARBA" id="ARBA00023163"/>
    </source>
</evidence>
<keyword evidence="10" id="KW-1185">Reference proteome</keyword>
<name>A0A7X1G705_9PSED</name>
<dbReference type="InterPro" id="IPR013976">
    <property type="entry name" value="HDOD"/>
</dbReference>
<dbReference type="PANTHER" id="PTHR48111:SF4">
    <property type="entry name" value="DNA-BINDING DUAL TRANSCRIPTIONAL REGULATOR OMPR"/>
    <property type="match status" value="1"/>
</dbReference>